<dbReference type="InParanoid" id="K1VRA3"/>
<dbReference type="HOGENOM" id="CLU_752689_0_0_1"/>
<keyword evidence="1" id="KW-1133">Transmembrane helix</keyword>
<dbReference type="AlphaFoldDB" id="K1VRA3"/>
<organism evidence="2 3">
    <name type="scientific">Trichosporon asahii var. asahii (strain CBS 8904)</name>
    <name type="common">Yeast</name>
    <dbReference type="NCBI Taxonomy" id="1220162"/>
    <lineage>
        <taxon>Eukaryota</taxon>
        <taxon>Fungi</taxon>
        <taxon>Dikarya</taxon>
        <taxon>Basidiomycota</taxon>
        <taxon>Agaricomycotina</taxon>
        <taxon>Tremellomycetes</taxon>
        <taxon>Trichosporonales</taxon>
        <taxon>Trichosporonaceae</taxon>
        <taxon>Trichosporon</taxon>
    </lineage>
</organism>
<proteinExistence type="predicted"/>
<reference evidence="2 3" key="1">
    <citation type="journal article" date="2012" name="Eukaryot. Cell">
        <title>Genome sequence of the Trichosporon asahii environmental strain CBS 8904.</title>
        <authorList>
            <person name="Yang R.Y."/>
            <person name="Li H.T."/>
            <person name="Zhu H."/>
            <person name="Zhou G.P."/>
            <person name="Wang M."/>
            <person name="Wang L."/>
        </authorList>
    </citation>
    <scope>NUCLEOTIDE SEQUENCE [LARGE SCALE GENOMIC DNA]</scope>
    <source>
        <strain evidence="2 3">CBS 8904</strain>
    </source>
</reference>
<feature type="transmembrane region" description="Helical" evidence="1">
    <location>
        <begin position="118"/>
        <end position="137"/>
    </location>
</feature>
<feature type="transmembrane region" description="Helical" evidence="1">
    <location>
        <begin position="82"/>
        <end position="106"/>
    </location>
</feature>
<evidence type="ECO:0000256" key="1">
    <source>
        <dbReference type="SAM" id="Phobius"/>
    </source>
</evidence>
<name>K1VRA3_TRIAC</name>
<gene>
    <name evidence="2" type="ORF">A1Q2_02565</name>
</gene>
<keyword evidence="3" id="KW-1185">Reference proteome</keyword>
<dbReference type="EMBL" id="AMBO01000268">
    <property type="protein sequence ID" value="EKD03116.1"/>
    <property type="molecule type" value="Genomic_DNA"/>
</dbReference>
<comment type="caution">
    <text evidence="2">The sequence shown here is derived from an EMBL/GenBank/DDBJ whole genome shotgun (WGS) entry which is preliminary data.</text>
</comment>
<keyword evidence="1" id="KW-0472">Membrane</keyword>
<protein>
    <submittedName>
        <fullName evidence="2">Uncharacterized protein</fullName>
    </submittedName>
</protein>
<dbReference type="Proteomes" id="UP000006757">
    <property type="component" value="Unassembled WGS sequence"/>
</dbReference>
<feature type="transmembrane region" description="Helical" evidence="1">
    <location>
        <begin position="157"/>
        <end position="175"/>
    </location>
</feature>
<evidence type="ECO:0000313" key="2">
    <source>
        <dbReference type="EMBL" id="EKD03116.1"/>
    </source>
</evidence>
<evidence type="ECO:0000313" key="3">
    <source>
        <dbReference type="Proteomes" id="UP000006757"/>
    </source>
</evidence>
<accession>K1VRA3</accession>
<keyword evidence="1" id="KW-0812">Transmembrane</keyword>
<sequence>MRAHETQRWLLYALICPLALTEMGWNVLRLVVTCMPSLSFLTLTLVSAELRHDLSSIDQPVGTRFSTPGQQGSGAGWVLSTAVPVCLVMGWDTALLVWLFVLLVTPRNSGTRSIRSELPTLFAFILLGAVILVWLLIGEVVYSTSQGVGYVPTHALVSYLLTAAVIASLLATYLWERIYATRHFAKAEWGSSLATLDAFDSSTEGDWARDDEGIVVRAAGMGRLDDPPLTPFTESPVTVGWKGYDAPPADPLPSMADAEQLSTVRLSSDSWTSPVSGRRSLELALSERREQLLREAEERFEREMRAILAVTAVEGEDSGQEERYLREKRAILDLGGDGDRLQSARDEYTSEKRRILSGDFGLQRTRSA</sequence>